<dbReference type="PANTHER" id="PTHR34987:SF2">
    <property type="entry name" value="B, PUTATIVE (AFU_ORTHOLOGUE AFUA_7G05040)-RELATED"/>
    <property type="match status" value="1"/>
</dbReference>
<accession>A0A8H6MMT1</accession>
<evidence type="ECO:0000259" key="2">
    <source>
        <dbReference type="Pfam" id="PF21104"/>
    </source>
</evidence>
<dbReference type="Pfam" id="PF17389">
    <property type="entry name" value="Bac_rhamnosid6H"/>
    <property type="match status" value="1"/>
</dbReference>
<sequence>MADAPEDMVESVLPTRWNREFEKVADALCPQLHRWTRTPQRVIKFDKDDSQYFGLRAVPADFPIDQLASKTWGRGDDIILDFGVHMIGYLSLSLESRGAHMDAPCRLRLTFGESPLDVTLGMDGVQTWIGTGWLPDEVVNVDMCPELVSVRRRHSFRYLRVQVVDTSPKYKVALADVRCECVSAVGQSHALEAPRFRGGLLTAIDRVSVATLRDCMQTVFEDGPRRDRRLWSGDLRLQALANYSTFKDYALVKRCIYQFAAVVREDGSLPACIFEHPRLTPSTDYIVDYDALFAAITNDYVAASGDVAAGRELWPTVLGCVRRALGHLDPTTHAFDEKLGEGWNFLDWQPGLEHSAGEHGVLLYSLKAANALAETIGEEPPFTDLVAQMTEAAGRFLSAEGVFVSGPEAQVSYASAAWLVLAEAFPRETARAALLKTLARPDALRPLTPYLWHHVCDALATVGCFDECVDIVRDYWGGMVRAGADTFWECYDPKDPRASPYGDVRNNSFCHAWSCTPAYLLRGKLRDHVGVEGTGSATMGELDEDWIRAQVAP</sequence>
<dbReference type="EMBL" id="WIGN01000267">
    <property type="protein sequence ID" value="KAF6802562.1"/>
    <property type="molecule type" value="Genomic_DNA"/>
</dbReference>
<dbReference type="Pfam" id="PF21104">
    <property type="entry name" value="Glyco_hydro_78_N"/>
    <property type="match status" value="1"/>
</dbReference>
<dbReference type="Gene3D" id="1.50.10.10">
    <property type="match status" value="1"/>
</dbReference>
<dbReference type="InterPro" id="IPR035396">
    <property type="entry name" value="Bac_rhamnosid6H"/>
</dbReference>
<evidence type="ECO:0000313" key="3">
    <source>
        <dbReference type="EMBL" id="KAF6802562.1"/>
    </source>
</evidence>
<feature type="domain" description="Alpha-L-rhamnosidase six-hairpin glycosidase" evidence="1">
    <location>
        <begin position="201"/>
        <end position="521"/>
    </location>
</feature>
<feature type="domain" description="Glycosyl hydrolase family 78 alpha-rhamnosidase N-terminal" evidence="2">
    <location>
        <begin position="39"/>
        <end position="181"/>
    </location>
</feature>
<dbReference type="InterPro" id="IPR012341">
    <property type="entry name" value="6hp_glycosidase-like_sf"/>
</dbReference>
<proteinExistence type="predicted"/>
<keyword evidence="4" id="KW-1185">Reference proteome</keyword>
<comment type="caution">
    <text evidence="3">The sequence shown here is derived from an EMBL/GenBank/DDBJ whole genome shotgun (WGS) entry which is preliminary data.</text>
</comment>
<evidence type="ECO:0000259" key="1">
    <source>
        <dbReference type="Pfam" id="PF17389"/>
    </source>
</evidence>
<name>A0A8H6MMT1_9PEZI</name>
<dbReference type="PANTHER" id="PTHR34987">
    <property type="entry name" value="C, PUTATIVE (AFU_ORTHOLOGUE AFUA_3G02880)-RELATED"/>
    <property type="match status" value="1"/>
</dbReference>
<dbReference type="SUPFAM" id="SSF48208">
    <property type="entry name" value="Six-hairpin glycosidases"/>
    <property type="match status" value="1"/>
</dbReference>
<gene>
    <name evidence="3" type="ORF">CSOJ01_11525</name>
</gene>
<dbReference type="AlphaFoldDB" id="A0A8H6MMT1"/>
<dbReference type="Proteomes" id="UP000652219">
    <property type="component" value="Unassembled WGS sequence"/>
</dbReference>
<dbReference type="GO" id="GO:0005975">
    <property type="term" value="P:carbohydrate metabolic process"/>
    <property type="evidence" value="ECO:0007669"/>
    <property type="project" value="InterPro"/>
</dbReference>
<organism evidence="3 4">
    <name type="scientific">Colletotrichum sojae</name>
    <dbReference type="NCBI Taxonomy" id="2175907"/>
    <lineage>
        <taxon>Eukaryota</taxon>
        <taxon>Fungi</taxon>
        <taxon>Dikarya</taxon>
        <taxon>Ascomycota</taxon>
        <taxon>Pezizomycotina</taxon>
        <taxon>Sordariomycetes</taxon>
        <taxon>Hypocreomycetidae</taxon>
        <taxon>Glomerellales</taxon>
        <taxon>Glomerellaceae</taxon>
        <taxon>Colletotrichum</taxon>
        <taxon>Colletotrichum orchidearum species complex</taxon>
    </lineage>
</organism>
<reference evidence="3 4" key="1">
    <citation type="journal article" date="2020" name="Phytopathology">
        <title>Genome Sequence Resources of Colletotrichum truncatum, C. plurivorum, C. musicola, and C. sojae: Four Species Pathogenic to Soybean (Glycine max).</title>
        <authorList>
            <person name="Rogerio F."/>
            <person name="Boufleur T.R."/>
            <person name="Ciampi-Guillardi M."/>
            <person name="Sukno S.A."/>
            <person name="Thon M.R."/>
            <person name="Massola Junior N.S."/>
            <person name="Baroncelli R."/>
        </authorList>
    </citation>
    <scope>NUCLEOTIDE SEQUENCE [LARGE SCALE GENOMIC DNA]</scope>
    <source>
        <strain evidence="3 4">LFN0009</strain>
    </source>
</reference>
<evidence type="ECO:0000313" key="4">
    <source>
        <dbReference type="Proteomes" id="UP000652219"/>
    </source>
</evidence>
<dbReference type="InterPro" id="IPR049164">
    <property type="entry name" value="Glyco_hydro_78_N"/>
</dbReference>
<dbReference type="GO" id="GO:0003824">
    <property type="term" value="F:catalytic activity"/>
    <property type="evidence" value="ECO:0007669"/>
    <property type="project" value="UniProtKB-ARBA"/>
</dbReference>
<dbReference type="InterPro" id="IPR008928">
    <property type="entry name" value="6-hairpin_glycosidase_sf"/>
</dbReference>
<protein>
    <submittedName>
        <fullName evidence="3">Alpha-l-rhamnosidase</fullName>
    </submittedName>
</protein>